<name>A0A3B1AI98_9ZZZZ</name>
<proteinExistence type="predicted"/>
<evidence type="ECO:0008006" key="2">
    <source>
        <dbReference type="Google" id="ProtNLM"/>
    </source>
</evidence>
<dbReference type="AlphaFoldDB" id="A0A3B1AI98"/>
<accession>A0A3B1AI98</accession>
<organism evidence="1">
    <name type="scientific">hydrothermal vent metagenome</name>
    <dbReference type="NCBI Taxonomy" id="652676"/>
    <lineage>
        <taxon>unclassified sequences</taxon>
        <taxon>metagenomes</taxon>
        <taxon>ecological metagenomes</taxon>
    </lineage>
</organism>
<dbReference type="InterPro" id="IPR021732">
    <property type="entry name" value="DUF3301"/>
</dbReference>
<sequence>MGWVFLIIISIVIWLWWNGLGAKEIAHKESKRLCQQHDVLLLDDTVALRRMRLSRHRTGKIGLYRRFIFEFTSDGGERYYGHIDMLGEEVLQTHMDTYRI</sequence>
<reference evidence="1" key="1">
    <citation type="submission" date="2018-06" db="EMBL/GenBank/DDBJ databases">
        <authorList>
            <person name="Zhirakovskaya E."/>
        </authorList>
    </citation>
    <scope>NUCLEOTIDE SEQUENCE</scope>
</reference>
<gene>
    <name evidence="1" type="ORF">MNBD_GAMMA21-2640</name>
</gene>
<protein>
    <recommendedName>
        <fullName evidence="2">DUF3301 domain-containing protein</fullName>
    </recommendedName>
</protein>
<dbReference type="EMBL" id="UOFR01000084">
    <property type="protein sequence ID" value="VAX01421.1"/>
    <property type="molecule type" value="Genomic_DNA"/>
</dbReference>
<dbReference type="Pfam" id="PF11743">
    <property type="entry name" value="DUF3301"/>
    <property type="match status" value="1"/>
</dbReference>
<evidence type="ECO:0000313" key="1">
    <source>
        <dbReference type="EMBL" id="VAX01421.1"/>
    </source>
</evidence>